<proteinExistence type="predicted"/>
<organism evidence="2 3">
    <name type="scientific">Streptomyces prasinopilosus</name>
    <dbReference type="NCBI Taxonomy" id="67344"/>
    <lineage>
        <taxon>Bacteria</taxon>
        <taxon>Bacillati</taxon>
        <taxon>Actinomycetota</taxon>
        <taxon>Actinomycetes</taxon>
        <taxon>Kitasatosporales</taxon>
        <taxon>Streptomycetaceae</taxon>
        <taxon>Streptomyces</taxon>
    </lineage>
</organism>
<evidence type="ECO:0000259" key="1">
    <source>
        <dbReference type="PROSITE" id="PS51186"/>
    </source>
</evidence>
<gene>
    <name evidence="2" type="ORF">SAMN05216505_112101</name>
</gene>
<accession>A0A1G6XYB7</accession>
<feature type="domain" description="N-acetyltransferase" evidence="1">
    <location>
        <begin position="6"/>
        <end position="187"/>
    </location>
</feature>
<dbReference type="Pfam" id="PF00583">
    <property type="entry name" value="Acetyltransf_1"/>
    <property type="match status" value="1"/>
</dbReference>
<keyword evidence="2" id="KW-0808">Transferase</keyword>
<dbReference type="Gene3D" id="3.40.630.30">
    <property type="match status" value="1"/>
</dbReference>
<keyword evidence="3" id="KW-1185">Reference proteome</keyword>
<dbReference type="PROSITE" id="PS51186">
    <property type="entry name" value="GNAT"/>
    <property type="match status" value="1"/>
</dbReference>
<reference evidence="3" key="1">
    <citation type="submission" date="2016-10" db="EMBL/GenBank/DDBJ databases">
        <authorList>
            <person name="Varghese N."/>
            <person name="Submissions S."/>
        </authorList>
    </citation>
    <scope>NUCLEOTIDE SEQUENCE [LARGE SCALE GENOMIC DNA]</scope>
    <source>
        <strain evidence="3">CGMCC 4.3504</strain>
    </source>
</reference>
<dbReference type="InterPro" id="IPR016181">
    <property type="entry name" value="Acyl_CoA_acyltransferase"/>
</dbReference>
<dbReference type="EMBL" id="FMZK01000012">
    <property type="protein sequence ID" value="SDD82385.1"/>
    <property type="molecule type" value="Genomic_DNA"/>
</dbReference>
<dbReference type="GO" id="GO:0016747">
    <property type="term" value="F:acyltransferase activity, transferring groups other than amino-acyl groups"/>
    <property type="evidence" value="ECO:0007669"/>
    <property type="project" value="InterPro"/>
</dbReference>
<dbReference type="RefSeq" id="WP_055571802.1">
    <property type="nucleotide sequence ID" value="NZ_FMZK01000012.1"/>
</dbReference>
<dbReference type="AlphaFoldDB" id="A0A1G6XYB7"/>
<name>A0A1G6XYB7_9ACTN</name>
<dbReference type="InterPro" id="IPR000182">
    <property type="entry name" value="GNAT_dom"/>
</dbReference>
<evidence type="ECO:0000313" key="3">
    <source>
        <dbReference type="Proteomes" id="UP000182100"/>
    </source>
</evidence>
<protein>
    <submittedName>
        <fullName evidence="2">Acetyltransferase (GNAT) family protein</fullName>
    </submittedName>
</protein>
<evidence type="ECO:0000313" key="2">
    <source>
        <dbReference type="EMBL" id="SDD82385.1"/>
    </source>
</evidence>
<dbReference type="SUPFAM" id="SSF55729">
    <property type="entry name" value="Acyl-CoA N-acyltransferases (Nat)"/>
    <property type="match status" value="1"/>
</dbReference>
<dbReference type="Proteomes" id="UP000182100">
    <property type="component" value="Unassembled WGS sequence"/>
</dbReference>
<sequence>MRSSGPEILGVLDALSDAYVEIFTAPPWAHRSPAATRHDFRERLKGDAHRPGFRAVVAVDEAGAVAGFATGWITQAPFPADRAYGKVLRRLGADRVDELLIGSLEIDELGVRSGARRSGLGGRLLSSITATAPGGRSWLLTWSQAHDALAFYRRQGWEEPEVVHSEETDIVVFLSPPERLPEADPLEWTP</sequence>
<dbReference type="STRING" id="67344.SAMN05216505_112101"/>